<dbReference type="EMBL" id="NULI01000071">
    <property type="protein sequence ID" value="PGS78995.1"/>
    <property type="molecule type" value="Genomic_DNA"/>
</dbReference>
<dbReference type="AlphaFoldDB" id="A0A9X7CN69"/>
<evidence type="ECO:0000313" key="2">
    <source>
        <dbReference type="EMBL" id="PGS78995.1"/>
    </source>
</evidence>
<evidence type="ECO:0000256" key="1">
    <source>
        <dbReference type="SAM" id="Phobius"/>
    </source>
</evidence>
<name>A0A9X7CN69_BACCE</name>
<protein>
    <submittedName>
        <fullName evidence="2">DUF4176 domain-containing protein</fullName>
    </submittedName>
</protein>
<dbReference type="Proteomes" id="UP000224203">
    <property type="component" value="Unassembled WGS sequence"/>
</dbReference>
<sequence>MGSVALIEEINQPLMIYGRKQQQADNKLCDYVSCPYPHGNLSKEYNVFFNHNQIIHLLFKGFETEDELELRSKLSEFWWKWRKYNMVLGISYSDIFRIIIIVLFFFIFGRLNTWYNKKYNVPKVFQWFPRRWGKRKVSEHLSQLDKKLEAEGKGICVTIYAIDLYIVTIPCTVKKYKS</sequence>
<comment type="caution">
    <text evidence="2">The sequence shown here is derived from an EMBL/GenBank/DDBJ whole genome shotgun (WGS) entry which is preliminary data.</text>
</comment>
<keyword evidence="1" id="KW-0472">Membrane</keyword>
<proteinExistence type="predicted"/>
<dbReference type="InterPro" id="IPR025233">
    <property type="entry name" value="DUF4176"/>
</dbReference>
<reference evidence="2 3" key="1">
    <citation type="submission" date="2017-09" db="EMBL/GenBank/DDBJ databases">
        <title>Large-scale bioinformatics analysis of Bacillus genomes uncovers conserved roles of natural products in bacterial physiology.</title>
        <authorList>
            <consortium name="Agbiome Team Llc"/>
            <person name="Bleich R.M."/>
            <person name="Grubbs K.J."/>
            <person name="Santa Maria K.C."/>
            <person name="Allen S.E."/>
            <person name="Farag S."/>
            <person name="Shank E.A."/>
            <person name="Bowers A."/>
        </authorList>
    </citation>
    <scope>NUCLEOTIDE SEQUENCE [LARGE SCALE GENOMIC DNA]</scope>
    <source>
        <strain evidence="2 3">AFS041711</strain>
    </source>
</reference>
<feature type="transmembrane region" description="Helical" evidence="1">
    <location>
        <begin position="86"/>
        <end position="108"/>
    </location>
</feature>
<dbReference type="Pfam" id="PF13780">
    <property type="entry name" value="DUF4176"/>
    <property type="match status" value="1"/>
</dbReference>
<accession>A0A9X7CN69</accession>
<gene>
    <name evidence="2" type="ORF">COC69_13340</name>
</gene>
<keyword evidence="1" id="KW-1133">Transmembrane helix</keyword>
<organism evidence="2 3">
    <name type="scientific">Bacillus cereus</name>
    <dbReference type="NCBI Taxonomy" id="1396"/>
    <lineage>
        <taxon>Bacteria</taxon>
        <taxon>Bacillati</taxon>
        <taxon>Bacillota</taxon>
        <taxon>Bacilli</taxon>
        <taxon>Bacillales</taxon>
        <taxon>Bacillaceae</taxon>
        <taxon>Bacillus</taxon>
        <taxon>Bacillus cereus group</taxon>
    </lineage>
</organism>
<evidence type="ECO:0000313" key="3">
    <source>
        <dbReference type="Proteomes" id="UP000224203"/>
    </source>
</evidence>
<keyword evidence="1" id="KW-0812">Transmembrane</keyword>